<evidence type="ECO:0000313" key="2">
    <source>
        <dbReference type="EMBL" id="GAA1879169.1"/>
    </source>
</evidence>
<dbReference type="Gene3D" id="3.40.50.1820">
    <property type="entry name" value="alpha/beta hydrolase"/>
    <property type="match status" value="1"/>
</dbReference>
<dbReference type="PANTHER" id="PTHR37017:SF11">
    <property type="entry name" value="ESTERASE_LIPASE_THIOESTERASE DOMAIN-CONTAINING PROTEIN"/>
    <property type="match status" value="1"/>
</dbReference>
<protein>
    <recommendedName>
        <fullName evidence="1">AB hydrolase-1 domain-containing protein</fullName>
    </recommendedName>
</protein>
<reference evidence="2 3" key="1">
    <citation type="journal article" date="2019" name="Int. J. Syst. Evol. Microbiol.">
        <title>The Global Catalogue of Microorganisms (GCM) 10K type strain sequencing project: providing services to taxonomists for standard genome sequencing and annotation.</title>
        <authorList>
            <consortium name="The Broad Institute Genomics Platform"/>
            <consortium name="The Broad Institute Genome Sequencing Center for Infectious Disease"/>
            <person name="Wu L."/>
            <person name="Ma J."/>
        </authorList>
    </citation>
    <scope>NUCLEOTIDE SEQUENCE [LARGE SCALE GENOMIC DNA]</scope>
    <source>
        <strain evidence="2 3">JCM 16009</strain>
    </source>
</reference>
<dbReference type="InterPro" id="IPR029058">
    <property type="entry name" value="AB_hydrolase_fold"/>
</dbReference>
<keyword evidence="3" id="KW-1185">Reference proteome</keyword>
<dbReference type="Proteomes" id="UP001500449">
    <property type="component" value="Unassembled WGS sequence"/>
</dbReference>
<organism evidence="2 3">
    <name type="scientific">Pseudonocardia ailaonensis</name>
    <dbReference type="NCBI Taxonomy" id="367279"/>
    <lineage>
        <taxon>Bacteria</taxon>
        <taxon>Bacillati</taxon>
        <taxon>Actinomycetota</taxon>
        <taxon>Actinomycetes</taxon>
        <taxon>Pseudonocardiales</taxon>
        <taxon>Pseudonocardiaceae</taxon>
        <taxon>Pseudonocardia</taxon>
    </lineage>
</organism>
<dbReference type="PANTHER" id="PTHR37017">
    <property type="entry name" value="AB HYDROLASE-1 DOMAIN-CONTAINING PROTEIN-RELATED"/>
    <property type="match status" value="1"/>
</dbReference>
<name>A0ABN2NT50_9PSEU</name>
<dbReference type="RefSeq" id="WP_344427621.1">
    <property type="nucleotide sequence ID" value="NZ_BAAAQK010000029.1"/>
</dbReference>
<evidence type="ECO:0000259" key="1">
    <source>
        <dbReference type="Pfam" id="PF12697"/>
    </source>
</evidence>
<dbReference type="EMBL" id="BAAAQK010000029">
    <property type="protein sequence ID" value="GAA1879169.1"/>
    <property type="molecule type" value="Genomic_DNA"/>
</dbReference>
<gene>
    <name evidence="2" type="ORF">GCM10009836_70650</name>
</gene>
<dbReference type="InterPro" id="IPR052897">
    <property type="entry name" value="Sec-Metab_Biosynth_Hydrolase"/>
</dbReference>
<accession>A0ABN2NT50</accession>
<feature type="domain" description="AB hydrolase-1" evidence="1">
    <location>
        <begin position="4"/>
        <end position="225"/>
    </location>
</feature>
<dbReference type="Pfam" id="PF12697">
    <property type="entry name" value="Abhydrolase_6"/>
    <property type="match status" value="1"/>
</dbReference>
<dbReference type="SUPFAM" id="SSF53474">
    <property type="entry name" value="alpha/beta-Hydrolases"/>
    <property type="match status" value="1"/>
</dbReference>
<proteinExistence type="predicted"/>
<dbReference type="InterPro" id="IPR000073">
    <property type="entry name" value="AB_hydrolase_1"/>
</dbReference>
<comment type="caution">
    <text evidence="2">The sequence shown here is derived from an EMBL/GenBank/DDBJ whole genome shotgun (WGS) entry which is preliminary data.</text>
</comment>
<evidence type="ECO:0000313" key="3">
    <source>
        <dbReference type="Proteomes" id="UP001500449"/>
    </source>
</evidence>
<sequence>MTTFVLVPGFWLGAWAWDEVATELRAAGHEVHAVELGADASETAESHVDDVLEVLGKVGPAVLVGHSGGGPVGVAAAERARELVEHLVFVDTGVLPDGMAQIEFTDPEAQAATRADLAAHDGFQPMPGRARLAGTDGLDDRLLESIRARSRPEPAGVITTGIRRGTPDPTLPKTVITCTFTEAQARGLIDAGLPGFAEMGGAEWSFVALPTGHWPMFSEPVRLAELLAGLR</sequence>